<organism evidence="4 5">
    <name type="scientific">Musa acuminata subsp. malaccensis</name>
    <name type="common">Wild banana</name>
    <name type="synonym">Musa malaccensis</name>
    <dbReference type="NCBI Taxonomy" id="214687"/>
    <lineage>
        <taxon>Eukaryota</taxon>
        <taxon>Viridiplantae</taxon>
        <taxon>Streptophyta</taxon>
        <taxon>Embryophyta</taxon>
        <taxon>Tracheophyta</taxon>
        <taxon>Spermatophyta</taxon>
        <taxon>Magnoliopsida</taxon>
        <taxon>Liliopsida</taxon>
        <taxon>Zingiberales</taxon>
        <taxon>Musaceae</taxon>
        <taxon>Musa</taxon>
    </lineage>
</organism>
<dbReference type="GO" id="GO:0005737">
    <property type="term" value="C:cytoplasm"/>
    <property type="evidence" value="ECO:0007669"/>
    <property type="project" value="UniProtKB-SubCell"/>
</dbReference>
<dbReference type="AlphaFoldDB" id="A0A804HM85"/>
<keyword evidence="5" id="KW-1185">Reference proteome</keyword>
<dbReference type="InterPro" id="IPR039865">
    <property type="entry name" value="PPP2R3C"/>
</dbReference>
<evidence type="ECO:0000313" key="5">
    <source>
        <dbReference type="Proteomes" id="UP000012960"/>
    </source>
</evidence>
<reference evidence="3" key="1">
    <citation type="submission" date="2021-03" db="EMBL/GenBank/DDBJ databases">
        <authorList>
            <consortium name="Genoscope - CEA"/>
            <person name="William W."/>
        </authorList>
    </citation>
    <scope>NUCLEOTIDE SEQUENCE</scope>
    <source>
        <strain evidence="3">Doubled-haploid Pahang</strain>
    </source>
</reference>
<proteinExistence type="predicted"/>
<dbReference type="GO" id="GO:0035303">
    <property type="term" value="P:regulation of dephosphorylation"/>
    <property type="evidence" value="ECO:0007669"/>
    <property type="project" value="InterPro"/>
</dbReference>
<dbReference type="EnsemblPlants" id="Ma00_t01270.1">
    <property type="protein sequence ID" value="Ma00_p01270.1"/>
    <property type="gene ID" value="Ma00_g01270"/>
</dbReference>
<protein>
    <submittedName>
        <fullName evidence="3">(wild Malaysian banana) hypothetical protein</fullName>
    </submittedName>
</protein>
<dbReference type="PANTHER" id="PTHR12085:SF3">
    <property type="entry name" value="SERINE_THREONINE-PROTEIN PHOSPHATASE 2A REGULATORY SUBUNIT B'' SUBUNIT GAMMA"/>
    <property type="match status" value="1"/>
</dbReference>
<evidence type="ECO:0000313" key="3">
    <source>
        <dbReference type="EMBL" id="CAG1842421.1"/>
    </source>
</evidence>
<dbReference type="InParanoid" id="A0A804HM85"/>
<dbReference type="Proteomes" id="UP000012960">
    <property type="component" value="Unplaced"/>
</dbReference>
<evidence type="ECO:0000256" key="1">
    <source>
        <dbReference type="ARBA" id="ARBA00004496"/>
    </source>
</evidence>
<dbReference type="OMA" id="IASICME"/>
<comment type="subcellular location">
    <subcellularLocation>
        <location evidence="1">Cytoplasm</location>
    </subcellularLocation>
</comment>
<keyword evidence="2" id="KW-0963">Cytoplasm</keyword>
<accession>A0A804HM85</accession>
<dbReference type="EMBL" id="HG996469">
    <property type="protein sequence ID" value="CAG1842421.1"/>
    <property type="molecule type" value="Genomic_DNA"/>
</dbReference>
<gene>
    <name evidence="3" type="ORF">GSMUA_122160.1</name>
</gene>
<dbReference type="Gramene" id="Ma00_t01270.1">
    <property type="protein sequence ID" value="Ma00_p01270.1"/>
    <property type="gene ID" value="Ma00_g01270"/>
</dbReference>
<sequence length="129" mass="14952">MPWVRNLRRYVGSGTGTGSEALMELETKRILLEIFKERQQRNVQAGSVPSYYKKQCQLDSFLWSPMQLAKHRFMKKQSVLLLNADDLDAIWVRLRENCVIDDSTGDEKMNYEDFCQIASICMEPIGPKC</sequence>
<evidence type="ECO:0000256" key="2">
    <source>
        <dbReference type="ARBA" id="ARBA00022490"/>
    </source>
</evidence>
<evidence type="ECO:0000313" key="4">
    <source>
        <dbReference type="EnsemblPlants" id="Ma00_p01270.1"/>
    </source>
</evidence>
<dbReference type="PANTHER" id="PTHR12085">
    <property type="entry name" value="SERINE/THREONINE-PROTEIN PHOSPHATASE 2A REGULATORY SUBUNIT B'' SUBUNIT GAMMA"/>
    <property type="match status" value="1"/>
</dbReference>
<reference evidence="4" key="2">
    <citation type="submission" date="2021-05" db="UniProtKB">
        <authorList>
            <consortium name="EnsemblPlants"/>
        </authorList>
    </citation>
    <scope>IDENTIFICATION</scope>
    <source>
        <strain evidence="4">subsp. malaccensis</strain>
    </source>
</reference>
<name>A0A804HM85_MUSAM</name>